<dbReference type="STRING" id="1081103.A0A0B2WRF9"/>
<comment type="caution">
    <text evidence="1">The sequence shown here is derived from an EMBL/GenBank/DDBJ whole genome shotgun (WGS) entry which is preliminary data.</text>
</comment>
<accession>A0A0B2WRF9</accession>
<reference evidence="1 2" key="1">
    <citation type="journal article" date="2014" name="Proc. Natl. Acad. Sci. U.S.A.">
        <title>Trajectory and genomic determinants of fungal-pathogen speciation and host adaptation.</title>
        <authorList>
            <person name="Hu X."/>
            <person name="Xiao G."/>
            <person name="Zheng P."/>
            <person name="Shang Y."/>
            <person name="Su Y."/>
            <person name="Zhang X."/>
            <person name="Liu X."/>
            <person name="Zhan S."/>
            <person name="St Leger R.J."/>
            <person name="Wang C."/>
        </authorList>
    </citation>
    <scope>NUCLEOTIDE SEQUENCE [LARGE SCALE GENOMIC DNA]</scope>
    <source>
        <strain evidence="1 2">ARSEF 1941</strain>
    </source>
</reference>
<dbReference type="GeneID" id="63738225"/>
<dbReference type="EMBL" id="AZHE01000007">
    <property type="protein sequence ID" value="KHN98646.1"/>
    <property type="molecule type" value="Genomic_DNA"/>
</dbReference>
<dbReference type="Proteomes" id="UP000030816">
    <property type="component" value="Unassembled WGS sequence"/>
</dbReference>
<proteinExistence type="predicted"/>
<protein>
    <submittedName>
        <fullName evidence="1">Translation machinery-associated protein 20</fullName>
    </submittedName>
</protein>
<dbReference type="InterPro" id="IPR021719">
    <property type="entry name" value="Prot_inh_I78"/>
</dbReference>
<dbReference type="Gene3D" id="3.30.10.10">
    <property type="entry name" value="Trypsin Inhibitor V, subunit A"/>
    <property type="match status" value="1"/>
</dbReference>
<evidence type="ECO:0000313" key="2">
    <source>
        <dbReference type="Proteomes" id="UP000030816"/>
    </source>
</evidence>
<organism evidence="1 2">
    <name type="scientific">Metarhizium album (strain ARSEF 1941)</name>
    <dbReference type="NCBI Taxonomy" id="1081103"/>
    <lineage>
        <taxon>Eukaryota</taxon>
        <taxon>Fungi</taxon>
        <taxon>Dikarya</taxon>
        <taxon>Ascomycota</taxon>
        <taxon>Pezizomycotina</taxon>
        <taxon>Sordariomycetes</taxon>
        <taxon>Hypocreomycetidae</taxon>
        <taxon>Hypocreales</taxon>
        <taxon>Clavicipitaceae</taxon>
        <taxon>Metarhizium</taxon>
    </lineage>
</organism>
<evidence type="ECO:0000313" key="1">
    <source>
        <dbReference type="EMBL" id="KHN98646.1"/>
    </source>
</evidence>
<dbReference type="HOGENOM" id="CLU_162852_1_1_1"/>
<dbReference type="RefSeq" id="XP_040679712.1">
    <property type="nucleotide sequence ID" value="XM_040822569.1"/>
</dbReference>
<dbReference type="PANTHER" id="PTHR39600">
    <property type="entry name" value="PEPTIDASE INHIBITOR I78 FAMILY PROTEIN"/>
    <property type="match status" value="1"/>
</dbReference>
<gene>
    <name evidence="1" type="ORF">MAM_03770</name>
</gene>
<dbReference type="Pfam" id="PF11720">
    <property type="entry name" value="Inhibitor_I78"/>
    <property type="match status" value="1"/>
</dbReference>
<sequence>MPLVVPGITSQPDNKTQEWQSKLLGKKLSDTEHTETLFCKKDLPQEHRVVAPGQAVTTDFKEGRLNVHLDDDGTVSRVTHG</sequence>
<keyword evidence="2" id="KW-1185">Reference proteome</keyword>
<name>A0A0B2WRF9_METAS</name>
<dbReference type="PANTHER" id="PTHR39600:SF1">
    <property type="entry name" value="PEPTIDASE INHIBITOR I78 FAMILY PROTEIN"/>
    <property type="match status" value="1"/>
</dbReference>
<dbReference type="OrthoDB" id="10013825at2759"/>
<dbReference type="AlphaFoldDB" id="A0A0B2WRF9"/>